<dbReference type="EMBL" id="ML732398">
    <property type="protein sequence ID" value="KAB8068356.1"/>
    <property type="molecule type" value="Genomic_DNA"/>
</dbReference>
<feature type="region of interest" description="Disordered" evidence="1">
    <location>
        <begin position="803"/>
        <end position="833"/>
    </location>
</feature>
<proteinExistence type="predicted"/>
<reference evidence="2 3" key="1">
    <citation type="submission" date="2019-04" db="EMBL/GenBank/DDBJ databases">
        <title>Friends and foes A comparative genomics study of 23 Aspergillus species from section Flavi.</title>
        <authorList>
            <consortium name="DOE Joint Genome Institute"/>
            <person name="Kjaerbolling I."/>
            <person name="Vesth T."/>
            <person name="Frisvad J.C."/>
            <person name="Nybo J.L."/>
            <person name="Theobald S."/>
            <person name="Kildgaard S."/>
            <person name="Isbrandt T."/>
            <person name="Kuo A."/>
            <person name="Sato A."/>
            <person name="Lyhne E.K."/>
            <person name="Kogle M.E."/>
            <person name="Wiebenga A."/>
            <person name="Kun R.S."/>
            <person name="Lubbers R.J."/>
            <person name="Makela M.R."/>
            <person name="Barry K."/>
            <person name="Chovatia M."/>
            <person name="Clum A."/>
            <person name="Daum C."/>
            <person name="Haridas S."/>
            <person name="He G."/>
            <person name="LaButti K."/>
            <person name="Lipzen A."/>
            <person name="Mondo S."/>
            <person name="Riley R."/>
            <person name="Salamov A."/>
            <person name="Simmons B.A."/>
            <person name="Magnuson J.K."/>
            <person name="Henrissat B."/>
            <person name="Mortensen U.H."/>
            <person name="Larsen T.O."/>
            <person name="Devries R.P."/>
            <person name="Grigoriev I.V."/>
            <person name="Machida M."/>
            <person name="Baker S.E."/>
            <person name="Andersen M.R."/>
        </authorList>
    </citation>
    <scope>NUCLEOTIDE SEQUENCE [LARGE SCALE GENOMIC DNA]</scope>
    <source>
        <strain evidence="2 3">CBS 151.66</strain>
    </source>
</reference>
<evidence type="ECO:0000256" key="1">
    <source>
        <dbReference type="SAM" id="MobiDB-lite"/>
    </source>
</evidence>
<sequence>MENKDDPLDVMWDLVSILEDIRSTGSFMTSENLHKAVNPGLDIPHVGNVRLLISAEDVKAIAKSCHMSPYGKGTETLVDESVRKSLQLDANQFALRNSHWKFQVDEFVKTAVKPVASGHRIVLIYNLIHRPSAALLDIHGSKTEMLTRRLESWAHIVDEEPTLYLDGWDDQFDGACPPALVYLLEHQYTSAELSFARLKGVDQCRFAELQAACQRAGFDIFLASIQKTDVGEADDDGYYGRYYGDYYGGGGYASNDTHRIVDLVESSLELSHVVDSTGAMVGKDLPLPENMIIQEGAFDRDPDDEDFEGFTGNEGASATHFYRETGALIIPSQFRFLFEIQQLKDGCDNATEILEHYHRVVLEQPNDKLARQKLLRVCRLLTPITPMRGCYSPFGTLRCQDQVMQIAVELADLELFCRALECLGGEISRSQIAQVAKAISQHGLDPILPSLDRIFQKQRFSDNKSLFERMEQLSNFVEEYHSICEQHEQTPSNEVLEWRDITFNNILSTEVGGSESDGHDLAKALSDHPITGSLAKTAAFLETKLENNAFLVSFITTANDYSLTGNLDKGVVDSMLRRIFPKVVQSFKIETVTSRAPTYCYRPSKVLRISPSLVIKLIQIADALNTDTTKIIDTLTDYTLDVKESTMKSAFHEFLFPVADGICEHIKTMKRSSTIGERRFIKHIARTSIRCTCGDCASLRKFIKSTSIRIQDFPMAEPRSKHLDQQLDKSYFVTSTIKHRTPYTLRVEKTQAMLASDFQAWIERAQPALTKLNTLSRKGPLREILGANYDSIFAHPNLRIPDPRPTVPAPSGLNWNVRNPVQSTIPSKRPFRR</sequence>
<feature type="compositionally biased region" description="Polar residues" evidence="1">
    <location>
        <begin position="813"/>
        <end position="826"/>
    </location>
</feature>
<evidence type="ECO:0000313" key="3">
    <source>
        <dbReference type="Proteomes" id="UP000326565"/>
    </source>
</evidence>
<dbReference type="Proteomes" id="UP000326565">
    <property type="component" value="Unassembled WGS sequence"/>
</dbReference>
<dbReference type="OrthoDB" id="27483at2759"/>
<dbReference type="AlphaFoldDB" id="A0A5N5WIM6"/>
<dbReference type="PANTHER" id="PTHR33099:SF7">
    <property type="entry name" value="MYND-TYPE DOMAIN-CONTAINING PROTEIN"/>
    <property type="match status" value="1"/>
</dbReference>
<evidence type="ECO:0000313" key="2">
    <source>
        <dbReference type="EMBL" id="KAB8068356.1"/>
    </source>
</evidence>
<gene>
    <name evidence="2" type="ORF">BDV29DRAFT_162458</name>
</gene>
<protein>
    <submittedName>
        <fullName evidence="2">Uncharacterized protein</fullName>
    </submittedName>
</protein>
<keyword evidence="3" id="KW-1185">Reference proteome</keyword>
<accession>A0A5N5WIM6</accession>
<dbReference type="PANTHER" id="PTHR33099">
    <property type="entry name" value="FE2OG DIOXYGENASE DOMAIN-CONTAINING PROTEIN"/>
    <property type="match status" value="1"/>
</dbReference>
<name>A0A5N5WIM6_9EURO</name>
<organism evidence="2 3">
    <name type="scientific">Aspergillus leporis</name>
    <dbReference type="NCBI Taxonomy" id="41062"/>
    <lineage>
        <taxon>Eukaryota</taxon>
        <taxon>Fungi</taxon>
        <taxon>Dikarya</taxon>
        <taxon>Ascomycota</taxon>
        <taxon>Pezizomycotina</taxon>
        <taxon>Eurotiomycetes</taxon>
        <taxon>Eurotiomycetidae</taxon>
        <taxon>Eurotiales</taxon>
        <taxon>Aspergillaceae</taxon>
        <taxon>Aspergillus</taxon>
        <taxon>Aspergillus subgen. Circumdati</taxon>
    </lineage>
</organism>